<evidence type="ECO:0000256" key="3">
    <source>
        <dbReference type="ARBA" id="ARBA00022827"/>
    </source>
</evidence>
<dbReference type="InterPro" id="IPR036188">
    <property type="entry name" value="FAD/NAD-bd_sf"/>
</dbReference>
<reference evidence="9" key="2">
    <citation type="submission" date="2020-09" db="EMBL/GenBank/DDBJ databases">
        <authorList>
            <person name="Sun Q."/>
            <person name="Ohkuma M."/>
        </authorList>
    </citation>
    <scope>NUCLEOTIDE SEQUENCE</scope>
    <source>
        <strain evidence="9">JCM 5069</strain>
    </source>
</reference>
<evidence type="ECO:0000259" key="8">
    <source>
        <dbReference type="Pfam" id="PF07992"/>
    </source>
</evidence>
<dbReference type="PANTHER" id="PTHR22912">
    <property type="entry name" value="DISULFIDE OXIDOREDUCTASE"/>
    <property type="match status" value="1"/>
</dbReference>
<evidence type="ECO:0000256" key="4">
    <source>
        <dbReference type="ARBA" id="ARBA00023027"/>
    </source>
</evidence>
<keyword evidence="4 5" id="KW-0520">NAD</keyword>
<dbReference type="Pfam" id="PF02852">
    <property type="entry name" value="Pyr_redox_dim"/>
    <property type="match status" value="1"/>
</dbReference>
<feature type="binding site" evidence="5">
    <location>
        <position position="270"/>
    </location>
    <ligand>
        <name>NAD(+)</name>
        <dbReference type="ChEBI" id="CHEBI:57540"/>
    </ligand>
</feature>
<feature type="disulfide bond" description="Redox-active" evidence="6">
    <location>
        <begin position="44"/>
        <end position="49"/>
    </location>
</feature>
<dbReference type="InterPro" id="IPR004099">
    <property type="entry name" value="Pyr_nucl-diS_OxRdtase_dimer"/>
</dbReference>
<dbReference type="GO" id="GO:0004148">
    <property type="term" value="F:dihydrolipoyl dehydrogenase (NADH) activity"/>
    <property type="evidence" value="ECO:0007669"/>
    <property type="project" value="TreeGrafter"/>
</dbReference>
<dbReference type="PIRSF" id="PIRSF000350">
    <property type="entry name" value="Mercury_reductase_MerA"/>
    <property type="match status" value="1"/>
</dbReference>
<feature type="binding site" evidence="5">
    <location>
        <begin position="146"/>
        <end position="148"/>
    </location>
    <ligand>
        <name>FAD</name>
        <dbReference type="ChEBI" id="CHEBI:57692"/>
    </ligand>
</feature>
<feature type="domain" description="FAD/NAD(P)-binding" evidence="8">
    <location>
        <begin position="7"/>
        <end position="322"/>
    </location>
</feature>
<dbReference type="PANTHER" id="PTHR22912:SF151">
    <property type="entry name" value="DIHYDROLIPOYL DEHYDROGENASE, MITOCHONDRIAL"/>
    <property type="match status" value="1"/>
</dbReference>
<comment type="cofactor">
    <cofactor evidence="5">
        <name>FAD</name>
        <dbReference type="ChEBI" id="CHEBI:57692"/>
    </cofactor>
    <text evidence="5">Binds 1 FAD per subunit.</text>
</comment>
<feature type="binding site" evidence="5">
    <location>
        <position position="116"/>
    </location>
    <ligand>
        <name>FAD</name>
        <dbReference type="ChEBI" id="CHEBI:57692"/>
    </ligand>
</feature>
<dbReference type="SUPFAM" id="SSF51905">
    <property type="entry name" value="FAD/NAD(P)-binding domain"/>
    <property type="match status" value="1"/>
</dbReference>
<dbReference type="InterPro" id="IPR001100">
    <property type="entry name" value="Pyr_nuc-diS_OxRdtase"/>
</dbReference>
<dbReference type="InterPro" id="IPR023753">
    <property type="entry name" value="FAD/NAD-binding_dom"/>
</dbReference>
<feature type="binding site" evidence="5">
    <location>
        <position position="310"/>
    </location>
    <ligand>
        <name>FAD</name>
        <dbReference type="ChEBI" id="CHEBI:57692"/>
    </ligand>
</feature>
<name>A0A919FTK2_9ACTN</name>
<evidence type="ECO:0000313" key="9">
    <source>
        <dbReference type="EMBL" id="GHH71554.1"/>
    </source>
</evidence>
<dbReference type="EMBL" id="BNCD01000002">
    <property type="protein sequence ID" value="GHH71554.1"/>
    <property type="molecule type" value="Genomic_DNA"/>
</dbReference>
<evidence type="ECO:0000256" key="1">
    <source>
        <dbReference type="ARBA" id="ARBA00007532"/>
    </source>
</evidence>
<keyword evidence="3 5" id="KW-0274">FAD</keyword>
<evidence type="ECO:0000256" key="2">
    <source>
        <dbReference type="ARBA" id="ARBA00022630"/>
    </source>
</evidence>
<comment type="similarity">
    <text evidence="1">Belongs to the class-I pyridine nucleotide-disulfide oxidoreductase family.</text>
</comment>
<sequence>MTDVIEYDVVVLGAGPVGENVADRARAAGLSTAIVESELVGGDCSYYACVPSKAMLRPVIARAEARRVPGVKQDVQGPLDVQAVFAHRKYWTANMQDGGQADWLTGIGADLFRGQGRIAGPRHVTVTAPDGGVQELSARQAVAVCTGSRAALPALPGLDTVRPWDSRTATSADQVPGRLLVVGGGVVACEMATAWQAFGSEVTMLVRGQGLLPRMEPFAGELVAEALREAGAEVRTGTAVSSVARDGDTVTAEVVGGGTVEADEILVATGRAPRTEDIGLDTIGLEPGSWLSVDDTCLVKGTTWLYACGDVNHRALLTHQGKYQARIAGAAIAARAQGVPILETDPWGSHTATADHAAVPQVVFTDPEVGSVGLTLAEAESRGLRVRAVDQEMTSAEGAGLYAEDYRGRARMVVDLDREVLVGASFVGAGVGELLHSATVAVAGEVPLDRLWHAVPSFPTISEVWLRLLEAYRDN</sequence>
<evidence type="ECO:0000313" key="10">
    <source>
        <dbReference type="Proteomes" id="UP000603708"/>
    </source>
</evidence>
<dbReference type="Pfam" id="PF07992">
    <property type="entry name" value="Pyr_redox_2"/>
    <property type="match status" value="1"/>
</dbReference>
<dbReference type="GO" id="GO:0050660">
    <property type="term" value="F:flavin adenine dinucleotide binding"/>
    <property type="evidence" value="ECO:0007669"/>
    <property type="project" value="TreeGrafter"/>
</dbReference>
<protein>
    <submittedName>
        <fullName evidence="9">Oxidoreductase</fullName>
    </submittedName>
</protein>
<dbReference type="PRINTS" id="PR00368">
    <property type="entry name" value="FADPNR"/>
</dbReference>
<dbReference type="SUPFAM" id="SSF55424">
    <property type="entry name" value="FAD/NAD-linked reductases, dimerisation (C-terminal) domain"/>
    <property type="match status" value="1"/>
</dbReference>
<dbReference type="RefSeq" id="WP_189929383.1">
    <property type="nucleotide sequence ID" value="NZ_BNCD01000002.1"/>
</dbReference>
<comment type="caution">
    <text evidence="9">The sequence shown here is derived from an EMBL/GenBank/DDBJ whole genome shotgun (WGS) entry which is preliminary data.</text>
</comment>
<accession>A0A919FTK2</accession>
<dbReference type="InterPro" id="IPR016156">
    <property type="entry name" value="FAD/NAD-linked_Rdtase_dimer_sf"/>
</dbReference>
<dbReference type="Gene3D" id="3.30.390.30">
    <property type="match status" value="1"/>
</dbReference>
<dbReference type="GO" id="GO:0006103">
    <property type="term" value="P:2-oxoglutarate metabolic process"/>
    <property type="evidence" value="ECO:0007669"/>
    <property type="project" value="TreeGrafter"/>
</dbReference>
<gene>
    <name evidence="9" type="ORF">GCM10018793_06920</name>
</gene>
<dbReference type="Proteomes" id="UP000603708">
    <property type="component" value="Unassembled WGS sequence"/>
</dbReference>
<keyword evidence="5" id="KW-0547">Nucleotide-binding</keyword>
<keyword evidence="10" id="KW-1185">Reference proteome</keyword>
<keyword evidence="2" id="KW-0285">Flavoprotein</keyword>
<evidence type="ECO:0000256" key="5">
    <source>
        <dbReference type="PIRSR" id="PIRSR000350-3"/>
    </source>
</evidence>
<dbReference type="PRINTS" id="PR00411">
    <property type="entry name" value="PNDRDTASEI"/>
</dbReference>
<dbReference type="Gene3D" id="3.50.50.60">
    <property type="entry name" value="FAD/NAD(P)-binding domain"/>
    <property type="match status" value="2"/>
</dbReference>
<evidence type="ECO:0000256" key="6">
    <source>
        <dbReference type="PIRSR" id="PIRSR000350-4"/>
    </source>
</evidence>
<reference evidence="9" key="1">
    <citation type="journal article" date="2014" name="Int. J. Syst. Evol. Microbiol.">
        <title>Complete genome sequence of Corynebacterium casei LMG S-19264T (=DSM 44701T), isolated from a smear-ripened cheese.</title>
        <authorList>
            <consortium name="US DOE Joint Genome Institute (JGI-PGF)"/>
            <person name="Walter F."/>
            <person name="Albersmeier A."/>
            <person name="Kalinowski J."/>
            <person name="Ruckert C."/>
        </authorList>
    </citation>
    <scope>NUCLEOTIDE SEQUENCE</scope>
    <source>
        <strain evidence="9">JCM 5069</strain>
    </source>
</reference>
<dbReference type="AlphaFoldDB" id="A0A919FTK2"/>
<evidence type="ECO:0000259" key="7">
    <source>
        <dbReference type="Pfam" id="PF02852"/>
    </source>
</evidence>
<feature type="binding site" evidence="5">
    <location>
        <position position="53"/>
    </location>
    <ligand>
        <name>FAD</name>
        <dbReference type="ChEBI" id="CHEBI:57692"/>
    </ligand>
</feature>
<proteinExistence type="inferred from homology"/>
<feature type="binding site" evidence="5">
    <location>
        <begin position="183"/>
        <end position="190"/>
    </location>
    <ligand>
        <name>NAD(+)</name>
        <dbReference type="ChEBI" id="CHEBI:57540"/>
    </ligand>
</feature>
<organism evidence="9 10">
    <name type="scientific">Streptomyces sulfonofaciens</name>
    <dbReference type="NCBI Taxonomy" id="68272"/>
    <lineage>
        <taxon>Bacteria</taxon>
        <taxon>Bacillati</taxon>
        <taxon>Actinomycetota</taxon>
        <taxon>Actinomycetes</taxon>
        <taxon>Kitasatosporales</taxon>
        <taxon>Streptomycetaceae</taxon>
        <taxon>Streptomyces</taxon>
    </lineage>
</organism>
<dbReference type="InterPro" id="IPR050151">
    <property type="entry name" value="Class-I_Pyr_Nuc-Dis_Oxidored"/>
</dbReference>
<feature type="domain" description="Pyridine nucleotide-disulphide oxidoreductase dimerisation" evidence="7">
    <location>
        <begin position="359"/>
        <end position="465"/>
    </location>
</feature>